<feature type="transmembrane region" description="Helical" evidence="1">
    <location>
        <begin position="16"/>
        <end position="35"/>
    </location>
</feature>
<dbReference type="STRING" id="3476.A0A2P5BKH1"/>
<protein>
    <recommendedName>
        <fullName evidence="2">DUF4220 domain-containing protein</fullName>
    </recommendedName>
</protein>
<evidence type="ECO:0000313" key="4">
    <source>
        <dbReference type="Proteomes" id="UP000237105"/>
    </source>
</evidence>
<feature type="transmembrane region" description="Helical" evidence="1">
    <location>
        <begin position="117"/>
        <end position="137"/>
    </location>
</feature>
<feature type="transmembrane region" description="Helical" evidence="1">
    <location>
        <begin position="47"/>
        <end position="69"/>
    </location>
</feature>
<evidence type="ECO:0000256" key="1">
    <source>
        <dbReference type="SAM" id="Phobius"/>
    </source>
</evidence>
<keyword evidence="1" id="KW-0812">Transmembrane</keyword>
<dbReference type="PANTHER" id="PTHR31325">
    <property type="entry name" value="OS01G0798800 PROTEIN-RELATED"/>
    <property type="match status" value="1"/>
</dbReference>
<organism evidence="3 4">
    <name type="scientific">Parasponia andersonii</name>
    <name type="common">Sponia andersonii</name>
    <dbReference type="NCBI Taxonomy" id="3476"/>
    <lineage>
        <taxon>Eukaryota</taxon>
        <taxon>Viridiplantae</taxon>
        <taxon>Streptophyta</taxon>
        <taxon>Embryophyta</taxon>
        <taxon>Tracheophyta</taxon>
        <taxon>Spermatophyta</taxon>
        <taxon>Magnoliopsida</taxon>
        <taxon>eudicotyledons</taxon>
        <taxon>Gunneridae</taxon>
        <taxon>Pentapetalae</taxon>
        <taxon>rosids</taxon>
        <taxon>fabids</taxon>
        <taxon>Rosales</taxon>
        <taxon>Cannabaceae</taxon>
        <taxon>Parasponia</taxon>
    </lineage>
</organism>
<sequence>MELPIPNNVTTLWDAWQLRACIIFSLFLQAFLTCFAPCRQRCQSRFFIFFLWSAYLLADWVAAVAIGLITQSQTDLCESNGTSGDDLFAFWSSFPLLHLGGPDSITSFALEDNEFWLRHLFGLVLQVVGAAYSVYLTLPNNKLWLPTLLVFVVGVIKYGERTRALYLASFDRFGATILPKPDPGPDYEEVAAGTYVEIPTQGTDNLDVHDLDFYVDLVLDSVVDENKLLQLAYPFYESFKGIFVGLTPSVECRVSTRNTLMKLHDTVNFVVIGYELGFLYEALHIKVAVIRRKFSFVVRFICSSFFVVSYALLFFSVKKQQGSSNKFDIGLTYASLISAMVLDYVSFIQLISSDWPVVALKGINCSRKIFPAVTCHPRQRWSELMSQYYLISYCLKDDERPVWLYKLADLLHAREILNKIQILLFSSSVNVTLEKVTLILDCLREKFPTELSVNSEARSIHR</sequence>
<dbReference type="Proteomes" id="UP000237105">
    <property type="component" value="Unassembled WGS sequence"/>
</dbReference>
<keyword evidence="1" id="KW-1133">Transmembrane helix</keyword>
<dbReference type="InterPro" id="IPR025315">
    <property type="entry name" value="DUF4220"/>
</dbReference>
<dbReference type="OrthoDB" id="1194081at2759"/>
<dbReference type="Pfam" id="PF13968">
    <property type="entry name" value="DUF4220"/>
    <property type="match status" value="1"/>
</dbReference>
<feature type="domain" description="DUF4220" evidence="2">
    <location>
        <begin position="52"/>
        <end position="393"/>
    </location>
</feature>
<evidence type="ECO:0000259" key="2">
    <source>
        <dbReference type="Pfam" id="PF13968"/>
    </source>
</evidence>
<keyword evidence="1" id="KW-0472">Membrane</keyword>
<comment type="caution">
    <text evidence="3">The sequence shown here is derived from an EMBL/GenBank/DDBJ whole genome shotgun (WGS) entry which is preliminary data.</text>
</comment>
<gene>
    <name evidence="3" type="ORF">PanWU01x14_231410</name>
</gene>
<proteinExistence type="predicted"/>
<feature type="transmembrane region" description="Helical" evidence="1">
    <location>
        <begin position="89"/>
        <end position="110"/>
    </location>
</feature>
<name>A0A2P5BKH1_PARAD</name>
<dbReference type="EMBL" id="JXTB01000264">
    <property type="protein sequence ID" value="PON49266.1"/>
    <property type="molecule type" value="Genomic_DNA"/>
</dbReference>
<evidence type="ECO:0000313" key="3">
    <source>
        <dbReference type="EMBL" id="PON49266.1"/>
    </source>
</evidence>
<accession>A0A2P5BKH1</accession>
<feature type="transmembrane region" description="Helical" evidence="1">
    <location>
        <begin position="296"/>
        <end position="317"/>
    </location>
</feature>
<keyword evidence="4" id="KW-1185">Reference proteome</keyword>
<feature type="transmembrane region" description="Helical" evidence="1">
    <location>
        <begin position="329"/>
        <end position="351"/>
    </location>
</feature>
<dbReference type="AlphaFoldDB" id="A0A2P5BKH1"/>
<feature type="transmembrane region" description="Helical" evidence="1">
    <location>
        <begin position="143"/>
        <end position="159"/>
    </location>
</feature>
<reference evidence="4" key="1">
    <citation type="submission" date="2016-06" db="EMBL/GenBank/DDBJ databases">
        <title>Parallel loss of symbiosis genes in relatives of nitrogen-fixing non-legume Parasponia.</title>
        <authorList>
            <person name="Van Velzen R."/>
            <person name="Holmer R."/>
            <person name="Bu F."/>
            <person name="Rutten L."/>
            <person name="Van Zeijl A."/>
            <person name="Liu W."/>
            <person name="Santuari L."/>
            <person name="Cao Q."/>
            <person name="Sharma T."/>
            <person name="Shen D."/>
            <person name="Roswanjaya Y."/>
            <person name="Wardhani T."/>
            <person name="Kalhor M.S."/>
            <person name="Jansen J."/>
            <person name="Van den Hoogen J."/>
            <person name="Gungor B."/>
            <person name="Hartog M."/>
            <person name="Hontelez J."/>
            <person name="Verver J."/>
            <person name="Yang W.-C."/>
            <person name="Schijlen E."/>
            <person name="Repin R."/>
            <person name="Schilthuizen M."/>
            <person name="Schranz E."/>
            <person name="Heidstra R."/>
            <person name="Miyata K."/>
            <person name="Fedorova E."/>
            <person name="Kohlen W."/>
            <person name="Bisseling T."/>
            <person name="Smit S."/>
            <person name="Geurts R."/>
        </authorList>
    </citation>
    <scope>NUCLEOTIDE SEQUENCE [LARGE SCALE GENOMIC DNA]</scope>
    <source>
        <strain evidence="4">cv. WU1-14</strain>
    </source>
</reference>